<gene>
    <name evidence="1 2" type="ordered locus">At3g59490</name>
</gene>
<evidence type="ECO:0000313" key="2">
    <source>
        <dbReference type="EMBL" id="ANM64386.1"/>
    </source>
</evidence>
<organism evidence="2 3">
    <name type="scientific">Arabidopsis thaliana</name>
    <name type="common">Mouse-ear cress</name>
    <dbReference type="NCBI Taxonomy" id="3702"/>
    <lineage>
        <taxon>Eukaryota</taxon>
        <taxon>Viridiplantae</taxon>
        <taxon>Streptophyta</taxon>
        <taxon>Embryophyta</taxon>
        <taxon>Tracheophyta</taxon>
        <taxon>Spermatophyta</taxon>
        <taxon>Magnoliopsida</taxon>
        <taxon>eudicotyledons</taxon>
        <taxon>Gunneridae</taxon>
        <taxon>Pentapetalae</taxon>
        <taxon>rosids</taxon>
        <taxon>malvids</taxon>
        <taxon>Brassicales</taxon>
        <taxon>Brassicaceae</taxon>
        <taxon>Camelineae</taxon>
        <taxon>Arabidopsis</taxon>
    </lineage>
</organism>
<protein>
    <submittedName>
        <fullName evidence="2">Uncharacterized protein</fullName>
    </submittedName>
</protein>
<dbReference type="ExpressionAtlas" id="A0A1I9LP78">
    <property type="expression patterns" value="baseline and differential"/>
</dbReference>
<reference evidence="3" key="2">
    <citation type="journal article" date="2017" name="Plant J.">
        <title>Araport11: a complete reannotation of the Arabidopsis thaliana reference genome.</title>
        <authorList>
            <person name="Cheng C.Y."/>
            <person name="Krishnakumar V."/>
            <person name="Chan A.P."/>
            <person name="Thibaud-Nissen F."/>
            <person name="Schobel S."/>
            <person name="Town C.D."/>
        </authorList>
    </citation>
    <scope>GENOME REANNOTATION</scope>
    <source>
        <strain evidence="3">cv. Columbia</strain>
    </source>
</reference>
<dbReference type="InterPro" id="IPR027850">
    <property type="entry name" value="DUF4504"/>
</dbReference>
<keyword evidence="4 5" id="KW-1267">Proteomics identification</keyword>
<dbReference type="RefSeq" id="NP_001326417.1">
    <property type="nucleotide sequence ID" value="NM_001339983.1"/>
</dbReference>
<name>A0A1I9LP78_ARATH</name>
<accession>A0A1I9LP78</accession>
<dbReference type="GeneID" id="825118"/>
<keyword evidence="3" id="KW-1185">Reference proteome</keyword>
<dbReference type="PANTHER" id="PTHR31366">
    <property type="entry name" value="UPF0739 PROTEIN C1ORF74"/>
    <property type="match status" value="1"/>
</dbReference>
<proteinExistence type="evidence at protein level"/>
<dbReference type="ProteomicsDB" id="208040"/>
<dbReference type="Araport" id="AT3G59490"/>
<evidence type="ECO:0007829" key="4">
    <source>
        <dbReference type="PeptideAtlas" id="A0A1I9LP78"/>
    </source>
</evidence>
<dbReference type="Pfam" id="PF14953">
    <property type="entry name" value="DUF4504"/>
    <property type="match status" value="1"/>
</dbReference>
<dbReference type="Proteomes" id="UP000006548">
    <property type="component" value="Chromosome 3"/>
</dbReference>
<reference evidence="2 3" key="1">
    <citation type="journal article" date="2000" name="Nature">
        <title>Sequence and analysis of chromosome 3 of the plant Arabidopsis thaliana.</title>
        <authorList>
            <consortium name="European Union Chromosome 3 Arabidopsis Sequencing Consortium"/>
            <consortium name="Institute for Genomic Research"/>
            <consortium name="Kazusa DNA Research Institute"/>
            <person name="Salanoubat M."/>
            <person name="Lemcke K."/>
            <person name="Rieger M."/>
            <person name="Ansorge W."/>
            <person name="Unseld M."/>
            <person name="Fartmann B."/>
            <person name="Valle G."/>
            <person name="Blocker H."/>
            <person name="Perez-Alonso M."/>
            <person name="Obermaier B."/>
            <person name="Delseny M."/>
            <person name="Boutry M."/>
            <person name="Grivell L.A."/>
            <person name="Mache R."/>
            <person name="Puigdomenech P."/>
            <person name="De Simone V."/>
            <person name="Choisne N."/>
            <person name="Artiguenave F."/>
            <person name="Robert C."/>
            <person name="Brottier P."/>
            <person name="Wincker P."/>
            <person name="Cattolico L."/>
            <person name="Weissenbach J."/>
            <person name="Saurin W."/>
            <person name="Quetier F."/>
            <person name="Schafer M."/>
            <person name="Muller-Auer S."/>
            <person name="Gabel C."/>
            <person name="Fuchs M."/>
            <person name="Benes V."/>
            <person name="Wurmbach E."/>
            <person name="Drzonek H."/>
            <person name="Erfle H."/>
            <person name="Jordan N."/>
            <person name="Bangert S."/>
            <person name="Wiedelmann R."/>
            <person name="Kranz H."/>
            <person name="Voss H."/>
            <person name="Holland R."/>
            <person name="Brandt P."/>
            <person name="Nyakatura G."/>
            <person name="Vezzi A."/>
            <person name="D'Angelo M."/>
            <person name="Pallavicini A."/>
            <person name="Toppo S."/>
            <person name="Simionati B."/>
            <person name="Conrad A."/>
            <person name="Hornischer K."/>
            <person name="Kauer G."/>
            <person name="Lohnert T.H."/>
            <person name="Nordsiek G."/>
            <person name="Reichelt J."/>
            <person name="Scharfe M."/>
            <person name="Schon O."/>
            <person name="Bargues M."/>
            <person name="Terol J."/>
            <person name="Climent J."/>
            <person name="Navarro P."/>
            <person name="Collado C."/>
            <person name="Perez-Perez A."/>
            <person name="Ottenwalder B."/>
            <person name="Duchemin D."/>
            <person name="Cooke R."/>
            <person name="Laudie M."/>
            <person name="Berger-Llauro C."/>
            <person name="Purnelle B."/>
            <person name="Masuy D."/>
            <person name="de Haan M."/>
            <person name="Maarse A.C."/>
            <person name="Alcaraz J.P."/>
            <person name="Cottet A."/>
            <person name="Casacuberta E."/>
            <person name="Monfort A."/>
            <person name="Argiriou A."/>
            <person name="flores M."/>
            <person name="Liguori R."/>
            <person name="Vitale D."/>
            <person name="Mannhaupt G."/>
            <person name="Haase D."/>
            <person name="Schoof H."/>
            <person name="Rudd S."/>
            <person name="Zaccaria P."/>
            <person name="Mewes H.W."/>
            <person name="Mayer K.F."/>
            <person name="Kaul S."/>
            <person name="Town C.D."/>
            <person name="Koo H.L."/>
            <person name="Tallon L.J."/>
            <person name="Jenkins J."/>
            <person name="Rooney T."/>
            <person name="Rizzo M."/>
            <person name="Walts A."/>
            <person name="Utterback T."/>
            <person name="Fujii C.Y."/>
            <person name="Shea T.P."/>
            <person name="Creasy T.H."/>
            <person name="Haas B."/>
            <person name="Maiti R."/>
            <person name="Wu D."/>
            <person name="Peterson J."/>
            <person name="Van Aken S."/>
            <person name="Pai G."/>
            <person name="Militscher J."/>
            <person name="Sellers P."/>
            <person name="Gill J.E."/>
            <person name="Feldblyum T.V."/>
            <person name="Preuss D."/>
            <person name="Lin X."/>
            <person name="Nierman W.C."/>
            <person name="Salzberg S.L."/>
            <person name="White O."/>
            <person name="Venter J.C."/>
            <person name="Fraser C.M."/>
            <person name="Kaneko T."/>
            <person name="Nakamura Y."/>
            <person name="Sato S."/>
            <person name="Kato T."/>
            <person name="Asamizu E."/>
            <person name="Sasamoto S."/>
            <person name="Kimura T."/>
            <person name="Idesawa K."/>
            <person name="Kawashima K."/>
            <person name="Kishida Y."/>
            <person name="Kiyokawa C."/>
            <person name="Kohara M."/>
            <person name="Matsumoto M."/>
            <person name="Matsuno A."/>
            <person name="Muraki A."/>
            <person name="Nakayama S."/>
            <person name="Nakazaki N."/>
            <person name="Shinpo S."/>
            <person name="Takeuchi C."/>
            <person name="Wada T."/>
            <person name="Watanabe A."/>
            <person name="Yamada M."/>
            <person name="Yasuda M."/>
            <person name="Tabata S."/>
        </authorList>
    </citation>
    <scope>NUCLEOTIDE SEQUENCE [LARGE SCALE GENOMIC DNA]</scope>
    <source>
        <strain evidence="3">cv. Columbia</strain>
    </source>
</reference>
<dbReference type="AlphaFoldDB" id="A0A1I9LP78"/>
<evidence type="ECO:0000313" key="3">
    <source>
        <dbReference type="Proteomes" id="UP000006548"/>
    </source>
</evidence>
<dbReference type="TAIR" id="AT3G59490"/>
<evidence type="ECO:0007829" key="5">
    <source>
        <dbReference type="ProteomicsDB" id="A0A1I9LP78"/>
    </source>
</evidence>
<dbReference type="EMBL" id="CP002686">
    <property type="protein sequence ID" value="ANM64386.1"/>
    <property type="molecule type" value="Genomic_DNA"/>
</dbReference>
<dbReference type="PANTHER" id="PTHR31366:SF2">
    <property type="entry name" value="UPF0739 PROTEIN C1ORF74"/>
    <property type="match status" value="1"/>
</dbReference>
<sequence>MEVPSSEELLQFLSSCLSQIKWRLKSNSKRRLEIDVLALCTGMRPVVMIDYGGKMPELQNRLLSLLELIREGLPVFKDLKVMVIEDMIYLINVRSLPKFVSSSLDSEPELFFIDLEQDPPKMVTQSKESNLGMQLRSIQKLFSSTFPLDDSNTDTTTMAAGLSSCVSIWHRSHRRSNLQPIHQIPPPIQSSSMQEWYHREGLSFRRANKFFSAI</sequence>
<evidence type="ECO:0000313" key="1">
    <source>
        <dbReference type="Araport" id="AT3G59490"/>
    </source>
</evidence>